<dbReference type="EMBL" id="SDMP01000016">
    <property type="protein sequence ID" value="RYR04836.1"/>
    <property type="molecule type" value="Genomic_DNA"/>
</dbReference>
<keyword evidence="1" id="KW-0813">Transport</keyword>
<name>A0A444YSD3_ARAHY</name>
<dbReference type="InterPro" id="IPR027417">
    <property type="entry name" value="P-loop_NTPase"/>
</dbReference>
<evidence type="ECO:0000313" key="3">
    <source>
        <dbReference type="EMBL" id="RYR04836.1"/>
    </source>
</evidence>
<dbReference type="GO" id="GO:0005524">
    <property type="term" value="F:ATP binding"/>
    <property type="evidence" value="ECO:0007669"/>
    <property type="project" value="InterPro"/>
</dbReference>
<proteinExistence type="predicted"/>
<gene>
    <name evidence="3" type="ORF">Ahy_B06g084621</name>
</gene>
<evidence type="ECO:0000256" key="1">
    <source>
        <dbReference type="ARBA" id="ARBA00022448"/>
    </source>
</evidence>
<keyword evidence="4" id="KW-1185">Reference proteome</keyword>
<dbReference type="PANTHER" id="PTHR19241">
    <property type="entry name" value="ATP-BINDING CASSETTE TRANSPORTER"/>
    <property type="match status" value="1"/>
</dbReference>
<dbReference type="SUPFAM" id="SSF52540">
    <property type="entry name" value="P-loop containing nucleoside triphosphate hydrolases"/>
    <property type="match status" value="1"/>
</dbReference>
<dbReference type="Proteomes" id="UP000289738">
    <property type="component" value="Chromosome B06"/>
</dbReference>
<evidence type="ECO:0000313" key="4">
    <source>
        <dbReference type="Proteomes" id="UP000289738"/>
    </source>
</evidence>
<dbReference type="STRING" id="3818.A0A444YSD3"/>
<dbReference type="Pfam" id="PF00005">
    <property type="entry name" value="ABC_tran"/>
    <property type="match status" value="1"/>
</dbReference>
<evidence type="ECO:0000259" key="2">
    <source>
        <dbReference type="Pfam" id="PF00005"/>
    </source>
</evidence>
<dbReference type="Gene3D" id="3.40.50.300">
    <property type="entry name" value="P-loop containing nucleotide triphosphate hydrolases"/>
    <property type="match status" value="1"/>
</dbReference>
<dbReference type="GO" id="GO:0016887">
    <property type="term" value="F:ATP hydrolysis activity"/>
    <property type="evidence" value="ECO:0007669"/>
    <property type="project" value="InterPro"/>
</dbReference>
<feature type="domain" description="ABC transporter" evidence="2">
    <location>
        <begin position="51"/>
        <end position="177"/>
    </location>
</feature>
<accession>A0A444YSD3</accession>
<organism evidence="3 4">
    <name type="scientific">Arachis hypogaea</name>
    <name type="common">Peanut</name>
    <dbReference type="NCBI Taxonomy" id="3818"/>
    <lineage>
        <taxon>Eukaryota</taxon>
        <taxon>Viridiplantae</taxon>
        <taxon>Streptophyta</taxon>
        <taxon>Embryophyta</taxon>
        <taxon>Tracheophyta</taxon>
        <taxon>Spermatophyta</taxon>
        <taxon>Magnoliopsida</taxon>
        <taxon>eudicotyledons</taxon>
        <taxon>Gunneridae</taxon>
        <taxon>Pentapetalae</taxon>
        <taxon>rosids</taxon>
        <taxon>fabids</taxon>
        <taxon>Fabales</taxon>
        <taxon>Fabaceae</taxon>
        <taxon>Papilionoideae</taxon>
        <taxon>50 kb inversion clade</taxon>
        <taxon>dalbergioids sensu lato</taxon>
        <taxon>Dalbergieae</taxon>
        <taxon>Pterocarpus clade</taxon>
        <taxon>Arachis</taxon>
    </lineage>
</organism>
<reference evidence="3 4" key="1">
    <citation type="submission" date="2019-01" db="EMBL/GenBank/DDBJ databases">
        <title>Sequencing of cultivated peanut Arachis hypogaea provides insights into genome evolution and oil improvement.</title>
        <authorList>
            <person name="Chen X."/>
        </authorList>
    </citation>
    <scope>NUCLEOTIDE SEQUENCE [LARGE SCALE GENOMIC DNA]</scope>
    <source>
        <strain evidence="4">cv. Fuhuasheng</strain>
        <tissue evidence="3">Leaves</tissue>
    </source>
</reference>
<comment type="caution">
    <text evidence="3">The sequence shown here is derived from an EMBL/GenBank/DDBJ whole genome shotgun (WGS) entry which is preliminary data.</text>
</comment>
<protein>
    <recommendedName>
        <fullName evidence="2">ABC transporter domain-containing protein</fullName>
    </recommendedName>
</protein>
<sequence length="223" mass="24945">MLVLLPISVTGALTPSVTWPFLATLDKMKRLVVSNLALNIPLNDVVCLLSSGKTTLLLALAGKLGQDLKVSGRVTYNGHEMNEFVPQRTAAYISQNDVHIEEMTVRETLAFSARCQRVGSRFDLLSELTRREIAAKIKPDQDIDIYMKILDLEICADTLVGDEMLRRISERQRKRVTTGTTIRTGHHGSTARSKLSHISKLANFLKFVPTPGFKPPKKERMKM</sequence>
<dbReference type="InterPro" id="IPR003439">
    <property type="entry name" value="ABC_transporter-like_ATP-bd"/>
</dbReference>
<dbReference type="AlphaFoldDB" id="A0A444YSD3"/>